<accession>A0A345IKY8</accession>
<sequence>MPRPVLLLLAAALLGGCAAHPGSTSREAARVLEQAGLAQHPRPFTFTEYGSAPRVGDGVQFTVPGVGAAGHVIHVTNVHERRALNDHYARSPGSRSAMLGPLVLHVSGDPSGEVYRWARDTLRDWQAGQKE</sequence>
<feature type="chain" id="PRO_5044584418" description="Lipoprotein" evidence="1">
    <location>
        <begin position="22"/>
        <end position="131"/>
    </location>
</feature>
<evidence type="ECO:0000313" key="6">
    <source>
        <dbReference type="Proteomes" id="UP000630135"/>
    </source>
</evidence>
<feature type="signal peptide" evidence="1">
    <location>
        <begin position="1"/>
        <end position="21"/>
    </location>
</feature>
<dbReference type="PROSITE" id="PS51257">
    <property type="entry name" value="PROKAR_LIPOPROTEIN"/>
    <property type="match status" value="1"/>
</dbReference>
<gene>
    <name evidence="2" type="ORF">DVJ83_14370</name>
    <name evidence="3" type="ORF">GCM10008021_29840</name>
    <name evidence="4" type="ORF">GCM10010914_21260</name>
</gene>
<evidence type="ECO:0000256" key="1">
    <source>
        <dbReference type="SAM" id="SignalP"/>
    </source>
</evidence>
<protein>
    <recommendedName>
        <fullName evidence="7">Lipoprotein</fullName>
    </recommendedName>
</protein>
<evidence type="ECO:0000313" key="3">
    <source>
        <dbReference type="EMBL" id="GGI67571.1"/>
    </source>
</evidence>
<organism evidence="2 5">
    <name type="scientific">Deinococcus wulumuqiensis</name>
    <dbReference type="NCBI Taxonomy" id="980427"/>
    <lineage>
        <taxon>Bacteria</taxon>
        <taxon>Thermotogati</taxon>
        <taxon>Deinococcota</taxon>
        <taxon>Deinococci</taxon>
        <taxon>Deinococcales</taxon>
        <taxon>Deinococcaceae</taxon>
        <taxon>Deinococcus</taxon>
    </lineage>
</organism>
<reference evidence="4" key="5">
    <citation type="submission" date="2023-08" db="EMBL/GenBank/DDBJ databases">
        <authorList>
            <person name="Sun Q."/>
            <person name="Zhou Y."/>
        </authorList>
    </citation>
    <scope>NUCLEOTIDE SEQUENCE</scope>
    <source>
        <strain evidence="3">CGMCC 1.8884</strain>
        <strain evidence="4">CGMCC 1.8885</strain>
    </source>
</reference>
<evidence type="ECO:0000313" key="4">
    <source>
        <dbReference type="EMBL" id="GGI86613.1"/>
    </source>
</evidence>
<dbReference type="KEGG" id="dwu:DVJ83_14370"/>
<geneLocation type="plasmid" evidence="5">
    <name>pdrda</name>
</geneLocation>
<dbReference type="GeneID" id="59166555"/>
<evidence type="ECO:0000313" key="5">
    <source>
        <dbReference type="Proteomes" id="UP000253744"/>
    </source>
</evidence>
<keyword evidence="1" id="KW-0732">Signal</keyword>
<reference evidence="3" key="1">
    <citation type="journal article" date="2014" name="Int. J. Syst. Evol. Microbiol.">
        <title>Complete genome of a new Firmicutes species belonging to the dominant human colonic microbiota ('Ruminococcus bicirculans') reveals two chromosomes and a selective capacity to utilize plant glucans.</title>
        <authorList>
            <consortium name="NISC Comparative Sequencing Program"/>
            <person name="Wegmann U."/>
            <person name="Louis P."/>
            <person name="Goesmann A."/>
            <person name="Henrissat B."/>
            <person name="Duncan S.H."/>
            <person name="Flint H.J."/>
        </authorList>
    </citation>
    <scope>NUCLEOTIDE SEQUENCE</scope>
    <source>
        <strain evidence="3">CGMCC 1.8884</strain>
    </source>
</reference>
<name>A0A345IKY8_9DEIO</name>
<dbReference type="RefSeq" id="WP_017871797.1">
    <property type="nucleotide sequence ID" value="NZ_BMLZ01000066.1"/>
</dbReference>
<evidence type="ECO:0008006" key="7">
    <source>
        <dbReference type="Google" id="ProtNLM"/>
    </source>
</evidence>
<geneLocation type="plasmid" evidence="2">
    <name>pDrdA</name>
</geneLocation>
<dbReference type="Proteomes" id="UP000652720">
    <property type="component" value="Unassembled WGS sequence"/>
</dbReference>
<dbReference type="AlphaFoldDB" id="A0A345IKY8"/>
<reference evidence="6" key="4">
    <citation type="journal article" date="2019" name="Int. J. Syst. Evol. Microbiol.">
        <title>The Global Catalogue of Microorganisms (GCM) 10K type strain sequencing project: providing services to taxonomists for standard genome sequencing and annotation.</title>
        <authorList>
            <consortium name="The Broad Institute Genomics Platform"/>
            <consortium name="The Broad Institute Genome Sequencing Center for Infectious Disease"/>
            <person name="Wu L."/>
            <person name="Ma J."/>
        </authorList>
    </citation>
    <scope>NUCLEOTIDE SEQUENCE [LARGE SCALE GENOMIC DNA]</scope>
    <source>
        <strain evidence="6">CGMCC 1.8884</strain>
    </source>
</reference>
<reference evidence="4" key="2">
    <citation type="journal article" date="2014" name="Int. J. Syst. Evol. Microbiol.">
        <title>Complete genome sequence of Corynebacterium casei LMG S-19264T (=DSM 44701T), isolated from a smear-ripened cheese.</title>
        <authorList>
            <consortium name="US DOE Joint Genome Institute (JGI-PGF)"/>
            <person name="Walter F."/>
            <person name="Albersmeier A."/>
            <person name="Kalinowski J."/>
            <person name="Ruckert C."/>
        </authorList>
    </citation>
    <scope>NUCLEOTIDE SEQUENCE</scope>
    <source>
        <strain evidence="4">CGMCC 1.8885</strain>
    </source>
</reference>
<keyword evidence="6" id="KW-1185">Reference proteome</keyword>
<dbReference type="Proteomes" id="UP000253744">
    <property type="component" value="Plasmid pDrdA"/>
</dbReference>
<evidence type="ECO:0000313" key="2">
    <source>
        <dbReference type="EMBL" id="AXH00361.1"/>
    </source>
</evidence>
<dbReference type="EMBL" id="BMLZ01000066">
    <property type="protein sequence ID" value="GGI67571.1"/>
    <property type="molecule type" value="Genomic_DNA"/>
</dbReference>
<proteinExistence type="predicted"/>
<reference evidence="2 5" key="3">
    <citation type="submission" date="2018-07" db="EMBL/GenBank/DDBJ databases">
        <title>Complete Genome and Methylome Analysis of Deinococcus wulumuqiensis NEB 479.</title>
        <authorList>
            <person name="Fomenkov A."/>
            <person name="Luyten Y."/>
            <person name="Vincze T."/>
            <person name="Anton B.P."/>
            <person name="Clark T."/>
            <person name="Roberts R.J."/>
            <person name="Morgan R.D."/>
        </authorList>
    </citation>
    <scope>NUCLEOTIDE SEQUENCE [LARGE SCALE GENOMIC DNA]</scope>
    <source>
        <strain evidence="2 5">NEB 479</strain>
        <plasmid evidence="2">pDrdA</plasmid>
        <plasmid evidence="5">Plasmid pdrda</plasmid>
    </source>
</reference>
<dbReference type="EMBL" id="BMMA01000021">
    <property type="protein sequence ID" value="GGI86613.1"/>
    <property type="molecule type" value="Genomic_DNA"/>
</dbReference>
<dbReference type="Proteomes" id="UP000630135">
    <property type="component" value="Unassembled WGS sequence"/>
</dbReference>
<dbReference type="EMBL" id="CP031159">
    <property type="protein sequence ID" value="AXH00361.1"/>
    <property type="molecule type" value="Genomic_DNA"/>
</dbReference>
<keyword evidence="2" id="KW-0614">Plasmid</keyword>